<dbReference type="InterPro" id="IPR050902">
    <property type="entry name" value="ABC_Transporter_SBP"/>
</dbReference>
<feature type="signal peptide" evidence="1">
    <location>
        <begin position="1"/>
        <end position="23"/>
    </location>
</feature>
<dbReference type="Gene3D" id="3.40.50.1980">
    <property type="entry name" value="Nitrogenase molybdenum iron protein domain"/>
    <property type="match status" value="2"/>
</dbReference>
<feature type="chain" id="PRO_5010333199" evidence="1">
    <location>
        <begin position="24"/>
        <end position="278"/>
    </location>
</feature>
<dbReference type="InterPro" id="IPR002491">
    <property type="entry name" value="ABC_transptr_periplasmic_BD"/>
</dbReference>
<accession>A0A1I3RP21</accession>
<evidence type="ECO:0000259" key="2">
    <source>
        <dbReference type="PROSITE" id="PS50983"/>
    </source>
</evidence>
<dbReference type="OrthoDB" id="1632039at2"/>
<name>A0A1I3RP21_9RHOB</name>
<dbReference type="Proteomes" id="UP000183299">
    <property type="component" value="Unassembled WGS sequence"/>
</dbReference>
<dbReference type="AlphaFoldDB" id="A0A1I3RP21"/>
<dbReference type="PANTHER" id="PTHR30535">
    <property type="entry name" value="VITAMIN B12-BINDING PROTEIN"/>
    <property type="match status" value="1"/>
</dbReference>
<dbReference type="STRING" id="576117.SAMN04488138_105216"/>
<dbReference type="GeneID" id="98664876"/>
<proteinExistence type="predicted"/>
<dbReference type="Pfam" id="PF01497">
    <property type="entry name" value="Peripla_BP_2"/>
    <property type="match status" value="1"/>
</dbReference>
<evidence type="ECO:0000313" key="3">
    <source>
        <dbReference type="EMBL" id="SFJ48334.1"/>
    </source>
</evidence>
<reference evidence="3 4" key="1">
    <citation type="submission" date="2016-10" db="EMBL/GenBank/DDBJ databases">
        <authorList>
            <person name="de Groot N.N."/>
        </authorList>
    </citation>
    <scope>NUCLEOTIDE SEQUENCE [LARGE SCALE GENOMIC DNA]</scope>
    <source>
        <strain evidence="3 4">CGMCC 1.8891</strain>
    </source>
</reference>
<dbReference type="PANTHER" id="PTHR30535:SF34">
    <property type="entry name" value="MOLYBDATE-BINDING PROTEIN MOLA"/>
    <property type="match status" value="1"/>
</dbReference>
<dbReference type="SUPFAM" id="SSF53807">
    <property type="entry name" value="Helical backbone' metal receptor"/>
    <property type="match status" value="1"/>
</dbReference>
<gene>
    <name evidence="3" type="ORF">SAMN04488138_105216</name>
</gene>
<dbReference type="EMBL" id="FORY01000005">
    <property type="protein sequence ID" value="SFJ48334.1"/>
    <property type="molecule type" value="Genomic_DNA"/>
</dbReference>
<keyword evidence="1" id="KW-0732">Signal</keyword>
<evidence type="ECO:0000256" key="1">
    <source>
        <dbReference type="SAM" id="SignalP"/>
    </source>
</evidence>
<sequence>MRNSGVISLAAALALTGAAAACADATPQRVVSINLCTDQLAMMIAAPEQLVSVTTMARDPRASVMAEQARAYPTNNGLAEEIYLLDPDLVLAGQFSARATVSMMRRLGVEVVEFAPAQSLKDVSANMVKMGEALGRADVAREMADDFARHLSDINPTQGRRPTAATYAVNGYTSGAQSLSGEIIDTAGFATLAAQFGLPAGGFVPLEALVMADPDLVISGADYPGTARAEEVLSHPALTRLTGGHMPMQDKDWICGLPSVLDAIGELRAEREKLEQDE</sequence>
<dbReference type="GO" id="GO:0071281">
    <property type="term" value="P:cellular response to iron ion"/>
    <property type="evidence" value="ECO:0007669"/>
    <property type="project" value="TreeGrafter"/>
</dbReference>
<protein>
    <submittedName>
        <fullName evidence="3">Iron complex transport system substrate-binding protein</fullName>
    </submittedName>
</protein>
<dbReference type="PROSITE" id="PS50983">
    <property type="entry name" value="FE_B12_PBP"/>
    <property type="match status" value="1"/>
</dbReference>
<feature type="domain" description="Fe/B12 periplasmic-binding" evidence="2">
    <location>
        <begin position="29"/>
        <end position="278"/>
    </location>
</feature>
<keyword evidence="4" id="KW-1185">Reference proteome</keyword>
<dbReference type="PROSITE" id="PS51257">
    <property type="entry name" value="PROKAR_LIPOPROTEIN"/>
    <property type="match status" value="1"/>
</dbReference>
<evidence type="ECO:0000313" key="4">
    <source>
        <dbReference type="Proteomes" id="UP000183299"/>
    </source>
</evidence>
<organism evidence="3 4">
    <name type="scientific">Celeribacter halophilus</name>
    <dbReference type="NCBI Taxonomy" id="576117"/>
    <lineage>
        <taxon>Bacteria</taxon>
        <taxon>Pseudomonadati</taxon>
        <taxon>Pseudomonadota</taxon>
        <taxon>Alphaproteobacteria</taxon>
        <taxon>Rhodobacterales</taxon>
        <taxon>Roseobacteraceae</taxon>
        <taxon>Celeribacter</taxon>
    </lineage>
</organism>
<dbReference type="RefSeq" id="WP_066599088.1">
    <property type="nucleotide sequence ID" value="NZ_FORY01000005.1"/>
</dbReference>